<dbReference type="CDD" id="cd16454">
    <property type="entry name" value="RING-H2_PA-TM-RING"/>
    <property type="match status" value="1"/>
</dbReference>
<keyword evidence="5" id="KW-0472">Membrane</keyword>
<sequence>MDISEKYFQIEEQVIAQRHLFIDEQTNQELNQILKENEEIDGQIANRTSRTNEIYTSLVEQQNNENPNQQQENLNIIKEIDENENKEQFAAKNRAFTFFYKQAINDLAYGIIFHGVKFFICFVVLYFRSNSCDSNELVKWLEWIKFIEQMTILYIFTMIIYFQQKKEILKRFYFDELVQNLDDTQILNMNLNFEDHIARVKAHLIKSFKTYRILHFLFNKLSNFFQQLLLIAGNCIYLKFEQTDCDINIQWGVFLMLIIGYVFQSAFLACFIMTIASMIVWIPSFTCYLIYTAYKYFVNKQKIKKASQNVQRIIIKNLQNMENADCMICLENFQKKQEIYILPCNQKHIFHSKCINQWFTQHLNCPICRKNI</sequence>
<evidence type="ECO:0000256" key="2">
    <source>
        <dbReference type="ARBA" id="ARBA00022771"/>
    </source>
</evidence>
<dbReference type="STRING" id="312017.I7LWD8"/>
<dbReference type="SMART" id="SM00184">
    <property type="entry name" value="RING"/>
    <property type="match status" value="1"/>
</dbReference>
<evidence type="ECO:0000256" key="4">
    <source>
        <dbReference type="PROSITE-ProRule" id="PRU00175"/>
    </source>
</evidence>
<reference evidence="8" key="1">
    <citation type="journal article" date="2006" name="PLoS Biol.">
        <title>Macronuclear genome sequence of the ciliate Tetrahymena thermophila, a model eukaryote.</title>
        <authorList>
            <person name="Eisen J.A."/>
            <person name="Coyne R.S."/>
            <person name="Wu M."/>
            <person name="Wu D."/>
            <person name="Thiagarajan M."/>
            <person name="Wortman J.R."/>
            <person name="Badger J.H."/>
            <person name="Ren Q."/>
            <person name="Amedeo P."/>
            <person name="Jones K.M."/>
            <person name="Tallon L.J."/>
            <person name="Delcher A.L."/>
            <person name="Salzberg S.L."/>
            <person name="Silva J.C."/>
            <person name="Haas B.J."/>
            <person name="Majoros W.H."/>
            <person name="Farzad M."/>
            <person name="Carlton J.M."/>
            <person name="Smith R.K. Jr."/>
            <person name="Garg J."/>
            <person name="Pearlman R.E."/>
            <person name="Karrer K.M."/>
            <person name="Sun L."/>
            <person name="Manning G."/>
            <person name="Elde N.C."/>
            <person name="Turkewitz A.P."/>
            <person name="Asai D.J."/>
            <person name="Wilkes D.E."/>
            <person name="Wang Y."/>
            <person name="Cai H."/>
            <person name="Collins K."/>
            <person name="Stewart B.A."/>
            <person name="Lee S.R."/>
            <person name="Wilamowska K."/>
            <person name="Weinberg Z."/>
            <person name="Ruzzo W.L."/>
            <person name="Wloga D."/>
            <person name="Gaertig J."/>
            <person name="Frankel J."/>
            <person name="Tsao C.-C."/>
            <person name="Gorovsky M.A."/>
            <person name="Keeling P.J."/>
            <person name="Waller R.F."/>
            <person name="Patron N.J."/>
            <person name="Cherry J.M."/>
            <person name="Stover N.A."/>
            <person name="Krieger C.J."/>
            <person name="del Toro C."/>
            <person name="Ryder H.F."/>
            <person name="Williamson S.C."/>
            <person name="Barbeau R.A."/>
            <person name="Hamilton E.P."/>
            <person name="Orias E."/>
        </authorList>
    </citation>
    <scope>NUCLEOTIDE SEQUENCE [LARGE SCALE GENOMIC DNA]</scope>
    <source>
        <strain evidence="8">SB210</strain>
    </source>
</reference>
<protein>
    <submittedName>
        <fullName evidence="7">Zinc finger, C3HC4 type (RING finger) protein</fullName>
    </submittedName>
</protein>
<evidence type="ECO:0000313" key="8">
    <source>
        <dbReference type="Proteomes" id="UP000009168"/>
    </source>
</evidence>
<dbReference type="EMBL" id="GG662603">
    <property type="protein sequence ID" value="EAS01443.2"/>
    <property type="molecule type" value="Genomic_DNA"/>
</dbReference>
<evidence type="ECO:0000256" key="5">
    <source>
        <dbReference type="SAM" id="Phobius"/>
    </source>
</evidence>
<dbReference type="GO" id="GO:0006511">
    <property type="term" value="P:ubiquitin-dependent protein catabolic process"/>
    <property type="evidence" value="ECO:0007669"/>
    <property type="project" value="TreeGrafter"/>
</dbReference>
<feature type="transmembrane region" description="Helical" evidence="5">
    <location>
        <begin position="143"/>
        <end position="162"/>
    </location>
</feature>
<dbReference type="Pfam" id="PF13639">
    <property type="entry name" value="zf-RING_2"/>
    <property type="match status" value="1"/>
</dbReference>
<dbReference type="InterPro" id="IPR051834">
    <property type="entry name" value="RING_finger_E3_ligase"/>
</dbReference>
<dbReference type="InterPro" id="IPR001841">
    <property type="entry name" value="Znf_RING"/>
</dbReference>
<gene>
    <name evidence="7" type="ORF">TTHERM_00151550</name>
</gene>
<dbReference type="KEGG" id="tet:TTHERM_00151550"/>
<dbReference type="PANTHER" id="PTHR45931:SF3">
    <property type="entry name" value="RING ZINC FINGER-CONTAINING PROTEIN"/>
    <property type="match status" value="1"/>
</dbReference>
<dbReference type="Gene3D" id="3.30.40.10">
    <property type="entry name" value="Zinc/RING finger domain, C3HC4 (zinc finger)"/>
    <property type="match status" value="1"/>
</dbReference>
<keyword evidence="1" id="KW-0479">Metal-binding</keyword>
<feature type="transmembrane region" description="Helical" evidence="5">
    <location>
        <begin position="107"/>
        <end position="127"/>
    </location>
</feature>
<dbReference type="PROSITE" id="PS50089">
    <property type="entry name" value="ZF_RING_2"/>
    <property type="match status" value="1"/>
</dbReference>
<dbReference type="AlphaFoldDB" id="I7LWD8"/>
<dbReference type="Proteomes" id="UP000009168">
    <property type="component" value="Unassembled WGS sequence"/>
</dbReference>
<dbReference type="SUPFAM" id="SSF57850">
    <property type="entry name" value="RING/U-box"/>
    <property type="match status" value="1"/>
</dbReference>
<keyword evidence="5" id="KW-1133">Transmembrane helix</keyword>
<proteinExistence type="predicted"/>
<dbReference type="PANTHER" id="PTHR45931">
    <property type="entry name" value="SI:CH211-59O9.10"/>
    <property type="match status" value="1"/>
</dbReference>
<name>I7LWD8_TETTS</name>
<dbReference type="RefSeq" id="XP_001021689.2">
    <property type="nucleotide sequence ID" value="XM_001021689.2"/>
</dbReference>
<feature type="transmembrane region" description="Helical" evidence="5">
    <location>
        <begin position="280"/>
        <end position="298"/>
    </location>
</feature>
<feature type="domain" description="RING-type" evidence="6">
    <location>
        <begin position="326"/>
        <end position="369"/>
    </location>
</feature>
<dbReference type="InParanoid" id="I7LWD8"/>
<accession>I7LWD8</accession>
<dbReference type="GeneID" id="7840024"/>
<evidence type="ECO:0000256" key="1">
    <source>
        <dbReference type="ARBA" id="ARBA00022723"/>
    </source>
</evidence>
<dbReference type="GO" id="GO:0005634">
    <property type="term" value="C:nucleus"/>
    <property type="evidence" value="ECO:0007669"/>
    <property type="project" value="TreeGrafter"/>
</dbReference>
<dbReference type="GO" id="GO:0061630">
    <property type="term" value="F:ubiquitin protein ligase activity"/>
    <property type="evidence" value="ECO:0007669"/>
    <property type="project" value="TreeGrafter"/>
</dbReference>
<evidence type="ECO:0000313" key="7">
    <source>
        <dbReference type="EMBL" id="EAS01443.2"/>
    </source>
</evidence>
<feature type="transmembrane region" description="Helical" evidence="5">
    <location>
        <begin position="251"/>
        <end position="274"/>
    </location>
</feature>
<organism evidence="7 8">
    <name type="scientific">Tetrahymena thermophila (strain SB210)</name>
    <dbReference type="NCBI Taxonomy" id="312017"/>
    <lineage>
        <taxon>Eukaryota</taxon>
        <taxon>Sar</taxon>
        <taxon>Alveolata</taxon>
        <taxon>Ciliophora</taxon>
        <taxon>Intramacronucleata</taxon>
        <taxon>Oligohymenophorea</taxon>
        <taxon>Hymenostomatida</taxon>
        <taxon>Tetrahymenina</taxon>
        <taxon>Tetrahymenidae</taxon>
        <taxon>Tetrahymena</taxon>
    </lineage>
</organism>
<dbReference type="OrthoDB" id="422021at2759"/>
<keyword evidence="3" id="KW-0862">Zinc</keyword>
<keyword evidence="5" id="KW-0812">Transmembrane</keyword>
<keyword evidence="2 4" id="KW-0863">Zinc-finger</keyword>
<keyword evidence="8" id="KW-1185">Reference proteome</keyword>
<evidence type="ECO:0000259" key="6">
    <source>
        <dbReference type="PROSITE" id="PS50089"/>
    </source>
</evidence>
<evidence type="ECO:0000256" key="3">
    <source>
        <dbReference type="ARBA" id="ARBA00022833"/>
    </source>
</evidence>
<dbReference type="GO" id="GO:0008270">
    <property type="term" value="F:zinc ion binding"/>
    <property type="evidence" value="ECO:0007669"/>
    <property type="project" value="UniProtKB-KW"/>
</dbReference>
<dbReference type="InterPro" id="IPR013083">
    <property type="entry name" value="Znf_RING/FYVE/PHD"/>
</dbReference>